<evidence type="ECO:0000313" key="5">
    <source>
        <dbReference type="EMBL" id="CCF57679.1"/>
    </source>
</evidence>
<dbReference type="GO" id="GO:0005777">
    <property type="term" value="C:peroxisome"/>
    <property type="evidence" value="ECO:0007669"/>
    <property type="project" value="EnsemblFungi"/>
</dbReference>
<dbReference type="eggNOG" id="KOG0293">
    <property type="taxonomic scope" value="Eukaryota"/>
</dbReference>
<dbReference type="PANTHER" id="PTHR22838:SF0">
    <property type="entry name" value="WD REPEAT-CONTAINING PROTEIN 26"/>
    <property type="match status" value="1"/>
</dbReference>
<dbReference type="Pfam" id="PF23627">
    <property type="entry name" value="LisH_WDR26"/>
    <property type="match status" value="1"/>
</dbReference>
<dbReference type="InterPro" id="IPR036322">
    <property type="entry name" value="WD40_repeat_dom_sf"/>
</dbReference>
<dbReference type="InParanoid" id="H2ATH9"/>
<gene>
    <name evidence="5" type="primary">KAFR0D00320</name>
    <name evidence="5" type="ORF">KAFR_0D00320</name>
</gene>
<name>H2ATH9_KAZAF</name>
<dbReference type="Gene3D" id="2.130.10.10">
    <property type="entry name" value="YVTN repeat-like/Quinoprotein amine dehydrogenase"/>
    <property type="match status" value="2"/>
</dbReference>
<keyword evidence="2" id="KW-0677">Repeat</keyword>
<feature type="region of interest" description="Disordered" evidence="4">
    <location>
        <begin position="557"/>
        <end position="588"/>
    </location>
</feature>
<dbReference type="InterPro" id="IPR015943">
    <property type="entry name" value="WD40/YVTN_repeat-like_dom_sf"/>
</dbReference>
<feature type="repeat" description="WD" evidence="3">
    <location>
        <begin position="732"/>
        <end position="749"/>
    </location>
</feature>
<protein>
    <submittedName>
        <fullName evidence="5">Uncharacterized protein</fullName>
    </submittedName>
</protein>
<dbReference type="HOGENOM" id="CLU_020885_0_0_1"/>
<evidence type="ECO:0000256" key="4">
    <source>
        <dbReference type="SAM" id="MobiDB-lite"/>
    </source>
</evidence>
<evidence type="ECO:0000256" key="2">
    <source>
        <dbReference type="ARBA" id="ARBA00022737"/>
    </source>
</evidence>
<feature type="region of interest" description="Disordered" evidence="4">
    <location>
        <begin position="473"/>
        <end position="507"/>
    </location>
</feature>
<dbReference type="KEGG" id="kaf:KAFR_0D00320"/>
<dbReference type="FunCoup" id="H2ATH9">
    <property type="interactions" value="509"/>
</dbReference>
<dbReference type="GO" id="GO:0034657">
    <property type="term" value="C:GID complex"/>
    <property type="evidence" value="ECO:0007669"/>
    <property type="project" value="EnsemblFungi"/>
</dbReference>
<organism evidence="5 6">
    <name type="scientific">Kazachstania africana (strain ATCC 22294 / BCRC 22015 / CBS 2517 / CECT 1963 / NBRC 1671 / NRRL Y-8276)</name>
    <name type="common">Yeast</name>
    <name type="synonym">Kluyveromyces africanus</name>
    <dbReference type="NCBI Taxonomy" id="1071382"/>
    <lineage>
        <taxon>Eukaryota</taxon>
        <taxon>Fungi</taxon>
        <taxon>Dikarya</taxon>
        <taxon>Ascomycota</taxon>
        <taxon>Saccharomycotina</taxon>
        <taxon>Saccharomycetes</taxon>
        <taxon>Saccharomycetales</taxon>
        <taxon>Saccharomycetaceae</taxon>
        <taxon>Kazachstania</taxon>
    </lineage>
</organism>
<dbReference type="OrthoDB" id="972532at2759"/>
<dbReference type="GO" id="GO:0043161">
    <property type="term" value="P:proteasome-mediated ubiquitin-dependent protein catabolic process"/>
    <property type="evidence" value="ECO:0007669"/>
    <property type="project" value="EnsemblFungi"/>
</dbReference>
<keyword evidence="6" id="KW-1185">Reference proteome</keyword>
<feature type="compositionally biased region" description="Low complexity" evidence="4">
    <location>
        <begin position="557"/>
        <end position="575"/>
    </location>
</feature>
<dbReference type="EMBL" id="HE650824">
    <property type="protein sequence ID" value="CCF57679.1"/>
    <property type="molecule type" value="Genomic_DNA"/>
</dbReference>
<dbReference type="PANTHER" id="PTHR22838">
    <property type="entry name" value="WD REPEAT PROTEIN 26-RELATED"/>
    <property type="match status" value="1"/>
</dbReference>
<dbReference type="PROSITE" id="PS50082">
    <property type="entry name" value="WD_REPEATS_2"/>
    <property type="match status" value="2"/>
</dbReference>
<dbReference type="SMART" id="SM00320">
    <property type="entry name" value="WD40"/>
    <property type="match status" value="6"/>
</dbReference>
<dbReference type="SUPFAM" id="SSF50978">
    <property type="entry name" value="WD40 repeat-like"/>
    <property type="match status" value="1"/>
</dbReference>
<dbReference type="GeneID" id="13885624"/>
<evidence type="ECO:0000313" key="6">
    <source>
        <dbReference type="Proteomes" id="UP000005220"/>
    </source>
</evidence>
<evidence type="ECO:0000256" key="1">
    <source>
        <dbReference type="ARBA" id="ARBA00022574"/>
    </source>
</evidence>
<accession>H2ATH9</accession>
<sequence length="817" mass="92669">MAFSYSQKPAGDTNMRLKIDKSSSNNTNIIGGVFDKVQLTKLLIHSLKELGYSRSAISLQEESGGIQVESTIVQRLFNFINNGRFQLIDLNLLLSLPLKDNPSAISSSEAENNTHNLMKIDNMLSGPVDSIKAEEILNVFTIEYNNFEAYYKNIGNDMIKLSNFLKILEIILLICKELFIELIFTKAIDTSTAVLFLRNTIRKFIALWEEVLLTLDEYIDDEDTIFTPEDLLRELSSLLTNPSILNDPNCNSWKGSIEKSRDSLIEIISTYINPNDLVPKGRLIALLKQSIKYQRSHDISDANARNDFDYMDVDDEDNEEEVEEGKETFERTVNLLQDNPSDFQRIRFKDEKTLVQNADEIWYLQFSPDGKYLASASADSMTERKILIYDVENDFQVYKILEDNPQSVLYLSFSPDSKYLVSCPFNEMANIYDIHSKGEPTSINPIIHNNKAQENQSNKNIVAEIIHPIDSFQIPNNDSGNASPSSPGSVESPTLSITNGTSSTETSPRIWCCDWFRSEEHKGKFIVGSPDRDVVIYDMTTKSIIFSFAQKLFPNNNATSNSNAANGTDTTTSSNENRNMSNDDSNHKFDDYQHEKFPRIHDLKLSYDDKFLILMTYNGTIDVYDLSSFPDNDTLIKTDNSVLQNFELERFSRLEIDKNMTCISLPQLTNISRVSIAGSNLLAPSLNIENLVLVSLQNNEIQLWDFKENLLIQKYYGQRQEKFIIRSCFGYNNKLVVSGSEDGKVYVWDRLRGNIIDVLSGHVGERVTAATANEKISANGKTFGRNCNVVAWNPVDKSLFASGGDDGYIKIWRVIKE</sequence>
<dbReference type="AlphaFoldDB" id="H2ATH9"/>
<keyword evidence="1 3" id="KW-0853">WD repeat</keyword>
<dbReference type="Pfam" id="PF00400">
    <property type="entry name" value="WD40"/>
    <property type="match status" value="3"/>
</dbReference>
<dbReference type="RefSeq" id="XP_003956814.1">
    <property type="nucleotide sequence ID" value="XM_003956765.1"/>
</dbReference>
<dbReference type="InterPro" id="IPR001680">
    <property type="entry name" value="WD40_rpt"/>
</dbReference>
<feature type="repeat" description="WD" evidence="3">
    <location>
        <begin position="790"/>
        <end position="817"/>
    </location>
</feature>
<dbReference type="GO" id="GO:0045721">
    <property type="term" value="P:negative regulation of gluconeogenesis"/>
    <property type="evidence" value="ECO:0007669"/>
    <property type="project" value="EnsemblFungi"/>
</dbReference>
<dbReference type="Proteomes" id="UP000005220">
    <property type="component" value="Chromosome 4"/>
</dbReference>
<evidence type="ECO:0000256" key="3">
    <source>
        <dbReference type="PROSITE-ProRule" id="PRU00221"/>
    </source>
</evidence>
<dbReference type="STRING" id="1071382.H2ATH9"/>
<dbReference type="InterPro" id="IPR051350">
    <property type="entry name" value="WD_repeat-ST_regulator"/>
</dbReference>
<proteinExistence type="predicted"/>
<reference evidence="5 6" key="1">
    <citation type="journal article" date="2011" name="Proc. Natl. Acad. Sci. U.S.A.">
        <title>Evolutionary erosion of yeast sex chromosomes by mating-type switching accidents.</title>
        <authorList>
            <person name="Gordon J.L."/>
            <person name="Armisen D."/>
            <person name="Proux-Wera E."/>
            <person name="Oheigeartaigh S.S."/>
            <person name="Byrne K.P."/>
            <person name="Wolfe K.H."/>
        </authorList>
    </citation>
    <scope>NUCLEOTIDE SEQUENCE [LARGE SCALE GENOMIC DNA]</scope>
    <source>
        <strain evidence="6">ATCC 22294 / BCRC 22015 / CBS 2517 / CECT 1963 / NBRC 1671 / NRRL Y-8276</strain>
    </source>
</reference>